<feature type="transmembrane region" description="Helical" evidence="3">
    <location>
        <begin position="79"/>
        <end position="98"/>
    </location>
</feature>
<keyword evidence="6" id="KW-1185">Reference proteome</keyword>
<protein>
    <submittedName>
        <fullName evidence="5">Methyl-accepting chemotaxis sensory transducer</fullName>
    </submittedName>
</protein>
<feature type="transmembrane region" description="Helical" evidence="3">
    <location>
        <begin position="125"/>
        <end position="144"/>
    </location>
</feature>
<dbReference type="RefSeq" id="WP_066136044.1">
    <property type="nucleotide sequence ID" value="NZ_CBCSGM010000001.1"/>
</dbReference>
<dbReference type="PANTHER" id="PTHR32089:SF112">
    <property type="entry name" value="LYSOZYME-LIKE PROTEIN-RELATED"/>
    <property type="match status" value="1"/>
</dbReference>
<feature type="transmembrane region" description="Helical" evidence="3">
    <location>
        <begin position="156"/>
        <end position="179"/>
    </location>
</feature>
<feature type="transmembrane region" description="Helical" evidence="3">
    <location>
        <begin position="104"/>
        <end position="120"/>
    </location>
</feature>
<name>A0A2X4W0T4_LEDLE</name>
<dbReference type="EMBL" id="LS483476">
    <property type="protein sequence ID" value="SQI53708.1"/>
    <property type="molecule type" value="Genomic_DNA"/>
</dbReference>
<dbReference type="KEGG" id="blen:NCTC4824_01052"/>
<dbReference type="STRING" id="1348624.GCA_001591545_00150"/>
<feature type="domain" description="Methyl-accepting transducer" evidence="4">
    <location>
        <begin position="221"/>
        <end position="460"/>
    </location>
</feature>
<evidence type="ECO:0000256" key="3">
    <source>
        <dbReference type="SAM" id="Phobius"/>
    </source>
</evidence>
<evidence type="ECO:0000313" key="5">
    <source>
        <dbReference type="EMBL" id="SQI53708.1"/>
    </source>
</evidence>
<dbReference type="PANTHER" id="PTHR32089">
    <property type="entry name" value="METHYL-ACCEPTING CHEMOTAXIS PROTEIN MCPB"/>
    <property type="match status" value="1"/>
</dbReference>
<dbReference type="Gene3D" id="1.10.287.950">
    <property type="entry name" value="Methyl-accepting chemotaxis protein"/>
    <property type="match status" value="1"/>
</dbReference>
<dbReference type="Proteomes" id="UP000249134">
    <property type="component" value="Chromosome 1"/>
</dbReference>
<feature type="transmembrane region" description="Helical" evidence="3">
    <location>
        <begin position="52"/>
        <end position="72"/>
    </location>
</feature>
<gene>
    <name evidence="5" type="primary">mcpB_2</name>
    <name evidence="5" type="ORF">NCTC4824_01052</name>
</gene>
<evidence type="ECO:0000313" key="6">
    <source>
        <dbReference type="Proteomes" id="UP000249134"/>
    </source>
</evidence>
<dbReference type="SMART" id="SM00283">
    <property type="entry name" value="MA"/>
    <property type="match status" value="1"/>
</dbReference>
<dbReference type="Pfam" id="PF00015">
    <property type="entry name" value="MCPsignal"/>
    <property type="match status" value="1"/>
</dbReference>
<reference evidence="5 6" key="1">
    <citation type="submission" date="2018-06" db="EMBL/GenBank/DDBJ databases">
        <authorList>
            <consortium name="Pathogen Informatics"/>
            <person name="Doyle S."/>
        </authorList>
    </citation>
    <scope>NUCLEOTIDE SEQUENCE [LARGE SCALE GENOMIC DNA]</scope>
    <source>
        <strain evidence="5 6">NCTC4824</strain>
    </source>
</reference>
<keyword evidence="3" id="KW-0812">Transmembrane</keyword>
<accession>A0A2X4W0T4</accession>
<dbReference type="PROSITE" id="PS50111">
    <property type="entry name" value="CHEMOTAXIS_TRANSDUC_2"/>
    <property type="match status" value="1"/>
</dbReference>
<dbReference type="InterPro" id="IPR004089">
    <property type="entry name" value="MCPsignal_dom"/>
</dbReference>
<dbReference type="GO" id="GO:0007165">
    <property type="term" value="P:signal transduction"/>
    <property type="evidence" value="ECO:0007669"/>
    <property type="project" value="UniProtKB-KW"/>
</dbReference>
<evidence type="ECO:0000256" key="2">
    <source>
        <dbReference type="PROSITE-ProRule" id="PRU00284"/>
    </source>
</evidence>
<sequence>MVVRKNIMMMFFTTFVVILACVIHFLHRYVGWLDSYLIFIHSRGANAENQGILVAAFFVLPILTLLLAFIYFQRKKDHKWIPTLLTLTLTFASISLIAGGNGMVEYHFSIFMVIAALAYFENVRLILISTAIFAIQHLLGYFAFPELICGTTDYPFSLLMIHALFLLFTSAVVIVQIIIRFRFMQQIEREKDHADIIKEMVTNIVATSKNVLENVENLEEGSEESTKSNRETAASIQNMVEVAKKQLEDAIKSRQMLDEVLNNVHSIINQLNQSKVTSQDASEEAMIGKKGMGQAVTQMSVIANSAEEMGQVVERLESRSLEIQGTLKLMSEIAQQTNLLALNAAIEAARAGEAGKGFAVVADEVRKLADLSSGHAEKIGMVLNDLTKDTADLGNQMEITKETTEIGMMKVKNSDNKFSMIVRKVEEVNTILDSTYTMAENIGKSADNVQQFIDEMNEMSLEYKINMESISATSEEQLATFDGFKNITKDLRNTTEILNKQIANIRVS</sequence>
<dbReference type="SUPFAM" id="SSF58104">
    <property type="entry name" value="Methyl-accepting chemotaxis protein (MCP) signaling domain"/>
    <property type="match status" value="1"/>
</dbReference>
<organism evidence="5 6">
    <name type="scientific">Lederbergia lenta</name>
    <name type="common">Bacillus lentus</name>
    <dbReference type="NCBI Taxonomy" id="1467"/>
    <lineage>
        <taxon>Bacteria</taxon>
        <taxon>Bacillati</taxon>
        <taxon>Bacillota</taxon>
        <taxon>Bacilli</taxon>
        <taxon>Bacillales</taxon>
        <taxon>Bacillaceae</taxon>
        <taxon>Lederbergia</taxon>
    </lineage>
</organism>
<dbReference type="AlphaFoldDB" id="A0A2X4W0T4"/>
<dbReference type="GO" id="GO:0016020">
    <property type="term" value="C:membrane"/>
    <property type="evidence" value="ECO:0007669"/>
    <property type="project" value="InterPro"/>
</dbReference>
<keyword evidence="3" id="KW-1133">Transmembrane helix</keyword>
<keyword evidence="1 2" id="KW-0807">Transducer</keyword>
<evidence type="ECO:0000256" key="1">
    <source>
        <dbReference type="ARBA" id="ARBA00023224"/>
    </source>
</evidence>
<evidence type="ECO:0000259" key="4">
    <source>
        <dbReference type="PROSITE" id="PS50111"/>
    </source>
</evidence>
<keyword evidence="3" id="KW-0472">Membrane</keyword>
<proteinExistence type="predicted"/>
<dbReference type="PROSITE" id="PS51257">
    <property type="entry name" value="PROKAR_LIPOPROTEIN"/>
    <property type="match status" value="1"/>
</dbReference>